<evidence type="ECO:0000313" key="2">
    <source>
        <dbReference type="Proteomes" id="UP000184386"/>
    </source>
</evidence>
<sequence length="249" mass="28774">MHLILPVNNKETNAVSGCSCGNFFTGNSRNIKYESTSVKGVNMKNVLSYQTSEYDCGPTTLLNAMRYLFEREEIVPDILKAISLYTLDEYNSEGESGKSGTSRMAMMYLSKWFNQFGETKHFPIYTEMLLNELVWIKQNSRIIGCLQQGGTVIIRCWLEGYQHYVLLTGIEEEYVCLFDPYDYDSSVDGVNIIKVNNEPRRMNRKVRMDIFNEESTRTYAFGNISNREAMLLYNAKSRITPEKSIEYFI</sequence>
<dbReference type="STRING" id="1121322.SAMN02745136_02659"/>
<protein>
    <recommendedName>
        <fullName evidence="3">Peptidase_C39 like family protein</fullName>
    </recommendedName>
</protein>
<name>A0A1M6SZ56_9FIRM</name>
<dbReference type="Proteomes" id="UP000184386">
    <property type="component" value="Unassembled WGS sequence"/>
</dbReference>
<evidence type="ECO:0000313" key="1">
    <source>
        <dbReference type="EMBL" id="SHK50005.1"/>
    </source>
</evidence>
<proteinExistence type="predicted"/>
<dbReference type="AlphaFoldDB" id="A0A1M6SZ56"/>
<keyword evidence="2" id="KW-1185">Reference proteome</keyword>
<gene>
    <name evidence="1" type="ORF">SAMN02745136_02659</name>
</gene>
<evidence type="ECO:0008006" key="3">
    <source>
        <dbReference type="Google" id="ProtNLM"/>
    </source>
</evidence>
<accession>A0A1M6SZ56</accession>
<dbReference type="EMBL" id="FRAC01000012">
    <property type="protein sequence ID" value="SHK50005.1"/>
    <property type="molecule type" value="Genomic_DNA"/>
</dbReference>
<organism evidence="1 2">
    <name type="scientific">Anaerocolumna jejuensis DSM 15929</name>
    <dbReference type="NCBI Taxonomy" id="1121322"/>
    <lineage>
        <taxon>Bacteria</taxon>
        <taxon>Bacillati</taxon>
        <taxon>Bacillota</taxon>
        <taxon>Clostridia</taxon>
        <taxon>Lachnospirales</taxon>
        <taxon>Lachnospiraceae</taxon>
        <taxon>Anaerocolumna</taxon>
    </lineage>
</organism>
<reference evidence="1 2" key="1">
    <citation type="submission" date="2016-11" db="EMBL/GenBank/DDBJ databases">
        <authorList>
            <person name="Jaros S."/>
            <person name="Januszkiewicz K."/>
            <person name="Wedrychowicz H."/>
        </authorList>
    </citation>
    <scope>NUCLEOTIDE SEQUENCE [LARGE SCALE GENOMIC DNA]</scope>
    <source>
        <strain evidence="1 2">DSM 15929</strain>
    </source>
</reference>
<dbReference type="Gene3D" id="3.90.70.10">
    <property type="entry name" value="Cysteine proteinases"/>
    <property type="match status" value="1"/>
</dbReference>